<dbReference type="AlphaFoldDB" id="A0A9X2PKQ2"/>
<keyword evidence="2" id="KW-1185">Reference proteome</keyword>
<gene>
    <name evidence="1" type="ORF">NVS89_22425</name>
</gene>
<evidence type="ECO:0000313" key="1">
    <source>
        <dbReference type="EMBL" id="MCS0497850.1"/>
    </source>
</evidence>
<protein>
    <submittedName>
        <fullName evidence="1">Uncharacterized protein</fullName>
    </submittedName>
</protein>
<dbReference type="EMBL" id="JANTHZ010000015">
    <property type="protein sequence ID" value="MCS0497850.1"/>
    <property type="molecule type" value="Genomic_DNA"/>
</dbReference>
<proteinExistence type="predicted"/>
<dbReference type="Proteomes" id="UP001151088">
    <property type="component" value="Unassembled WGS sequence"/>
</dbReference>
<reference evidence="1" key="1">
    <citation type="submission" date="2022-08" db="EMBL/GenBank/DDBJ databases">
        <authorList>
            <person name="Li F."/>
        </authorList>
    </citation>
    <scope>NUCLEOTIDE SEQUENCE</scope>
    <source>
        <strain evidence="1">MQZ15Z-1</strain>
    </source>
</reference>
<organism evidence="1 2">
    <name type="scientific">Ancylobacter mangrovi</name>
    <dbReference type="NCBI Taxonomy" id="2972472"/>
    <lineage>
        <taxon>Bacteria</taxon>
        <taxon>Pseudomonadati</taxon>
        <taxon>Pseudomonadota</taxon>
        <taxon>Alphaproteobacteria</taxon>
        <taxon>Hyphomicrobiales</taxon>
        <taxon>Xanthobacteraceae</taxon>
        <taxon>Ancylobacter</taxon>
    </lineage>
</organism>
<name>A0A9X2PKQ2_9HYPH</name>
<accession>A0A9X2PKQ2</accession>
<sequence length="101" mass="10831">MPYDPAKDPWYAQVTPSVGLGRSGAVVTPSDDDDLARYARLRIFVPADAEDAQISVLPVDQADDAPLILSLPVGQVSILEYLVRRVLATGTTEGLEIHTVA</sequence>
<evidence type="ECO:0000313" key="2">
    <source>
        <dbReference type="Proteomes" id="UP001151088"/>
    </source>
</evidence>
<comment type="caution">
    <text evidence="1">The sequence shown here is derived from an EMBL/GenBank/DDBJ whole genome shotgun (WGS) entry which is preliminary data.</text>
</comment>
<dbReference type="RefSeq" id="WP_258735006.1">
    <property type="nucleotide sequence ID" value="NZ_JANTHZ010000015.1"/>
</dbReference>